<dbReference type="SUPFAM" id="SSF52218">
    <property type="entry name" value="Flavoproteins"/>
    <property type="match status" value="1"/>
</dbReference>
<dbReference type="AlphaFoldDB" id="A0A5C8NGM8"/>
<dbReference type="Proteomes" id="UP000321571">
    <property type="component" value="Unassembled WGS sequence"/>
</dbReference>
<dbReference type="EMBL" id="VDUX01000007">
    <property type="protein sequence ID" value="TXL57494.1"/>
    <property type="molecule type" value="Genomic_DNA"/>
</dbReference>
<dbReference type="RefSeq" id="WP_147687427.1">
    <property type="nucleotide sequence ID" value="NZ_VDUX01000007.1"/>
</dbReference>
<sequence length="186" mass="20513">MGTTDTPAETYTSVEVHRSRIVVAAASRHGATAEIADRIATRLRTDLPSWSVVHADVLDWPTIDDADVVILGSAIYLGRWLRPAREALDRLDPSMEIWLFSSGPISGVAGEDRDLITADRRVKPLGVRDHAVFGGRLDSRLLSFWERWIARAARAPEGDLRDWAAIDAWADSIAQELDAAVTKDKS</sequence>
<dbReference type="Pfam" id="PF12724">
    <property type="entry name" value="Flavodoxin_5"/>
    <property type="match status" value="1"/>
</dbReference>
<proteinExistence type="predicted"/>
<evidence type="ECO:0000313" key="3">
    <source>
        <dbReference type="Proteomes" id="UP000321571"/>
    </source>
</evidence>
<evidence type="ECO:0000259" key="1">
    <source>
        <dbReference type="Pfam" id="PF12724"/>
    </source>
</evidence>
<gene>
    <name evidence="2" type="ORF">FHP06_14060</name>
</gene>
<keyword evidence="3" id="KW-1185">Reference proteome</keyword>
<feature type="domain" description="Flavodoxin" evidence="1">
    <location>
        <begin position="23"/>
        <end position="153"/>
    </location>
</feature>
<protein>
    <submittedName>
        <fullName evidence="2">Protoporphyrinogen oxidase</fullName>
    </submittedName>
</protein>
<dbReference type="InterPro" id="IPR029039">
    <property type="entry name" value="Flavoprotein-like_sf"/>
</dbReference>
<reference evidence="2 3" key="1">
    <citation type="submission" date="2019-06" db="EMBL/GenBank/DDBJ databases">
        <title>Aeromicrobium sp. nov., isolated from a maize field.</title>
        <authorList>
            <person name="Lin S.-Y."/>
            <person name="Tsai C.-F."/>
            <person name="Young C.-C."/>
        </authorList>
    </citation>
    <scope>NUCLEOTIDE SEQUENCE [LARGE SCALE GENOMIC DNA]</scope>
    <source>
        <strain evidence="2 3">CC-CFT486</strain>
    </source>
</reference>
<dbReference type="OrthoDB" id="129384at2"/>
<organism evidence="2 3">
    <name type="scientific">Aeromicrobium terrae</name>
    <dbReference type="NCBI Taxonomy" id="2498846"/>
    <lineage>
        <taxon>Bacteria</taxon>
        <taxon>Bacillati</taxon>
        <taxon>Actinomycetota</taxon>
        <taxon>Actinomycetes</taxon>
        <taxon>Propionibacteriales</taxon>
        <taxon>Nocardioidaceae</taxon>
        <taxon>Aeromicrobium</taxon>
    </lineage>
</organism>
<comment type="caution">
    <text evidence="2">The sequence shown here is derived from an EMBL/GenBank/DDBJ whole genome shotgun (WGS) entry which is preliminary data.</text>
</comment>
<evidence type="ECO:0000313" key="2">
    <source>
        <dbReference type="EMBL" id="TXL57494.1"/>
    </source>
</evidence>
<dbReference type="Gene3D" id="3.40.50.360">
    <property type="match status" value="1"/>
</dbReference>
<dbReference type="InterPro" id="IPR026816">
    <property type="entry name" value="Flavodoxin_dom"/>
</dbReference>
<name>A0A5C8NGM8_9ACTN</name>
<accession>A0A5C8NGM8</accession>